<feature type="compositionally biased region" description="Basic residues" evidence="1">
    <location>
        <begin position="31"/>
        <end position="46"/>
    </location>
</feature>
<proteinExistence type="predicted"/>
<dbReference type="AlphaFoldDB" id="A0AAV2CAU3"/>
<organism evidence="2 3">
    <name type="scientific">Linum trigynum</name>
    <dbReference type="NCBI Taxonomy" id="586398"/>
    <lineage>
        <taxon>Eukaryota</taxon>
        <taxon>Viridiplantae</taxon>
        <taxon>Streptophyta</taxon>
        <taxon>Embryophyta</taxon>
        <taxon>Tracheophyta</taxon>
        <taxon>Spermatophyta</taxon>
        <taxon>Magnoliopsida</taxon>
        <taxon>eudicotyledons</taxon>
        <taxon>Gunneridae</taxon>
        <taxon>Pentapetalae</taxon>
        <taxon>rosids</taxon>
        <taxon>fabids</taxon>
        <taxon>Malpighiales</taxon>
        <taxon>Linaceae</taxon>
        <taxon>Linum</taxon>
    </lineage>
</organism>
<reference evidence="2 3" key="1">
    <citation type="submission" date="2024-04" db="EMBL/GenBank/DDBJ databases">
        <authorList>
            <person name="Fracassetti M."/>
        </authorList>
    </citation>
    <scope>NUCLEOTIDE SEQUENCE [LARGE SCALE GENOMIC DNA]</scope>
</reference>
<dbReference type="Proteomes" id="UP001497516">
    <property type="component" value="Chromosome 1"/>
</dbReference>
<evidence type="ECO:0000313" key="2">
    <source>
        <dbReference type="EMBL" id="CAL1353608.1"/>
    </source>
</evidence>
<evidence type="ECO:0000256" key="1">
    <source>
        <dbReference type="SAM" id="MobiDB-lite"/>
    </source>
</evidence>
<accession>A0AAV2CAU3</accession>
<protein>
    <submittedName>
        <fullName evidence="2">Uncharacterized protein</fullName>
    </submittedName>
</protein>
<feature type="compositionally biased region" description="Polar residues" evidence="1">
    <location>
        <begin position="12"/>
        <end position="24"/>
    </location>
</feature>
<gene>
    <name evidence="2" type="ORF">LTRI10_LOCUS1498</name>
</gene>
<name>A0AAV2CAU3_9ROSI</name>
<feature type="region of interest" description="Disordered" evidence="1">
    <location>
        <begin position="1"/>
        <end position="58"/>
    </location>
</feature>
<sequence>MPSTLAFRRRSLPSQLPRHSNLVGTSDRHQPSRRHRPRRYNHTHCQRPHEKLSCGRPKPIHGEVGRLLPYYLILRPRLWQPRGEYEYCGIWVPGYEPDGFLAFGSSFNRIPTEQVSNNRII</sequence>
<keyword evidence="3" id="KW-1185">Reference proteome</keyword>
<evidence type="ECO:0000313" key="3">
    <source>
        <dbReference type="Proteomes" id="UP001497516"/>
    </source>
</evidence>
<dbReference type="EMBL" id="OZ034813">
    <property type="protein sequence ID" value="CAL1353608.1"/>
    <property type="molecule type" value="Genomic_DNA"/>
</dbReference>